<evidence type="ECO:0000256" key="1">
    <source>
        <dbReference type="SAM" id="Phobius"/>
    </source>
</evidence>
<keyword evidence="1" id="KW-0472">Membrane</keyword>
<feature type="non-terminal residue" evidence="2">
    <location>
        <position position="1"/>
    </location>
</feature>
<reference evidence="2 3" key="1">
    <citation type="submission" date="2014-10" db="EMBL/GenBank/DDBJ databases">
        <title>Draft genome of the hookworm Ancylostoma caninum.</title>
        <authorList>
            <person name="Mitreva M."/>
        </authorList>
    </citation>
    <scope>NUCLEOTIDE SEQUENCE [LARGE SCALE GENOMIC DNA]</scope>
    <source>
        <strain evidence="2 3">Baltimore</strain>
    </source>
</reference>
<sequence length="152" mass="16998">FFLHIAWATASIGVLCEDRRRTQFRGKRIQKKLPWTSRSLANREANNAGRCTSYGGWATCNYGSLKIAFSPSEGEEFCVVYFAPGFCCVASIPVFAILYISCHFHPTSLFMCSLISSMCYSTMFAMLSISCHPHPISPPDALIRISFDSFLL</sequence>
<keyword evidence="1" id="KW-0812">Transmembrane</keyword>
<keyword evidence="1" id="KW-1133">Transmembrane helix</keyword>
<dbReference type="AlphaFoldDB" id="A0A368F350"/>
<keyword evidence="3" id="KW-1185">Reference proteome</keyword>
<evidence type="ECO:0000313" key="2">
    <source>
        <dbReference type="EMBL" id="RCN26521.1"/>
    </source>
</evidence>
<dbReference type="EMBL" id="JOJR01007002">
    <property type="protein sequence ID" value="RCN26521.1"/>
    <property type="molecule type" value="Genomic_DNA"/>
</dbReference>
<dbReference type="Proteomes" id="UP000252519">
    <property type="component" value="Unassembled WGS sequence"/>
</dbReference>
<feature type="transmembrane region" description="Helical" evidence="1">
    <location>
        <begin position="109"/>
        <end position="129"/>
    </location>
</feature>
<feature type="transmembrane region" description="Helical" evidence="1">
    <location>
        <begin position="79"/>
        <end position="102"/>
    </location>
</feature>
<gene>
    <name evidence="2" type="ORF">ANCCAN_27752</name>
</gene>
<protein>
    <submittedName>
        <fullName evidence="2">Uncharacterized protein</fullName>
    </submittedName>
</protein>
<accession>A0A368F350</accession>
<name>A0A368F350_ANCCA</name>
<organism evidence="2 3">
    <name type="scientific">Ancylostoma caninum</name>
    <name type="common">Dog hookworm</name>
    <dbReference type="NCBI Taxonomy" id="29170"/>
    <lineage>
        <taxon>Eukaryota</taxon>
        <taxon>Metazoa</taxon>
        <taxon>Ecdysozoa</taxon>
        <taxon>Nematoda</taxon>
        <taxon>Chromadorea</taxon>
        <taxon>Rhabditida</taxon>
        <taxon>Rhabditina</taxon>
        <taxon>Rhabditomorpha</taxon>
        <taxon>Strongyloidea</taxon>
        <taxon>Ancylostomatidae</taxon>
        <taxon>Ancylostomatinae</taxon>
        <taxon>Ancylostoma</taxon>
    </lineage>
</organism>
<evidence type="ECO:0000313" key="3">
    <source>
        <dbReference type="Proteomes" id="UP000252519"/>
    </source>
</evidence>
<proteinExistence type="predicted"/>
<comment type="caution">
    <text evidence="2">The sequence shown here is derived from an EMBL/GenBank/DDBJ whole genome shotgun (WGS) entry which is preliminary data.</text>
</comment>